<organism evidence="1 2">
    <name type="scientific">Trypanosoma cruzi</name>
    <dbReference type="NCBI Taxonomy" id="5693"/>
    <lineage>
        <taxon>Eukaryota</taxon>
        <taxon>Discoba</taxon>
        <taxon>Euglenozoa</taxon>
        <taxon>Kinetoplastea</taxon>
        <taxon>Metakinetoplastina</taxon>
        <taxon>Trypanosomatida</taxon>
        <taxon>Trypanosomatidae</taxon>
        <taxon>Trypanosoma</taxon>
        <taxon>Schizotrypanum</taxon>
    </lineage>
</organism>
<name>A0A2V2W0C9_TRYCR</name>
<dbReference type="VEuPathDB" id="TriTrypDB:BCY84_02076"/>
<accession>A0A2V2W0C9</accession>
<keyword evidence="1" id="KW-0648">Protein biosynthesis</keyword>
<dbReference type="VEuPathDB" id="TriTrypDB:TCSYLVIO_007045"/>
<proteinExistence type="predicted"/>
<dbReference type="AlphaFoldDB" id="A0A2V2W0C9"/>
<dbReference type="VEuPathDB" id="TriTrypDB:TcG_04552"/>
<gene>
    <name evidence="1" type="ORF">C3747_193g20</name>
</gene>
<dbReference type="VEuPathDB" id="TriTrypDB:TCDM_03132"/>
<keyword evidence="1" id="KW-0396">Initiation factor</keyword>
<dbReference type="VEuPathDB" id="TriTrypDB:TcBrA4_0119180"/>
<dbReference type="Proteomes" id="UP000246078">
    <property type="component" value="Unassembled WGS sequence"/>
</dbReference>
<reference evidence="1 2" key="1">
    <citation type="journal article" date="2018" name="Microb. Genom.">
        <title>Expanding an expanded genome: long-read sequencing of Trypanosoma cruzi.</title>
        <authorList>
            <person name="Berna L."/>
            <person name="Rodriguez M."/>
            <person name="Chiribao M.L."/>
            <person name="Parodi-Talice A."/>
            <person name="Pita S."/>
            <person name="Rijo G."/>
            <person name="Alvarez-Valin F."/>
            <person name="Robello C."/>
        </authorList>
    </citation>
    <scope>NUCLEOTIDE SEQUENCE [LARGE SCALE GENOMIC DNA]</scope>
    <source>
        <strain evidence="1 2">TCC</strain>
    </source>
</reference>
<dbReference type="VEuPathDB" id="TriTrypDB:C3747_193g20"/>
<dbReference type="VEuPathDB" id="TriTrypDB:C4B63_26g228"/>
<dbReference type="EMBL" id="PRFC01000193">
    <property type="protein sequence ID" value="PWV01775.1"/>
    <property type="molecule type" value="Genomic_DNA"/>
</dbReference>
<dbReference type="VEuPathDB" id="TriTrypDB:TcCLB.506445.20"/>
<evidence type="ECO:0000313" key="2">
    <source>
        <dbReference type="Proteomes" id="UP000246078"/>
    </source>
</evidence>
<dbReference type="VEuPathDB" id="TriTrypDB:TcCLB.508277.340"/>
<dbReference type="VEuPathDB" id="TriTrypDB:TcCL_ESM04810"/>
<comment type="caution">
    <text evidence="1">The sequence shown here is derived from an EMBL/GenBank/DDBJ whole genome shotgun (WGS) entry which is preliminary data.</text>
</comment>
<sequence length="188" mass="21037">MANDMSVKSKQLVFVGGKPIPAPRSAASRQCSVMSITSSNCFTNFSVQLTKQLATSENVAQHMQKCYTCHTQLGRSGEEIMKSFADYIAVVGVWTERCLTVVKAVKDRSLYGAFLSSLNRYHKGTSKQELRKVAMSTFANAVCQRLHEDLGIFKYWAAMILSDTMREVLDEDLLNEALHYLLVNDPAR</sequence>
<dbReference type="GO" id="GO:0003743">
    <property type="term" value="F:translation initiation factor activity"/>
    <property type="evidence" value="ECO:0007669"/>
    <property type="project" value="UniProtKB-KW"/>
</dbReference>
<evidence type="ECO:0000313" key="1">
    <source>
        <dbReference type="EMBL" id="PWV01775.1"/>
    </source>
</evidence>
<dbReference type="VEuPathDB" id="TriTrypDB:ECC02_004720"/>
<protein>
    <submittedName>
        <fullName evidence="1">Eukaryotic translation initiation factor 4 gamma 2</fullName>
    </submittedName>
</protein>
<dbReference type="VEuPathDB" id="TriTrypDB:Tc_MARK_5794"/>